<dbReference type="HOGENOM" id="CLU_002639_6_0_1"/>
<dbReference type="Proteomes" id="UP000054321">
    <property type="component" value="Unassembled WGS sequence"/>
</dbReference>
<feature type="compositionally biased region" description="Basic and acidic residues" evidence="1">
    <location>
        <begin position="670"/>
        <end position="680"/>
    </location>
</feature>
<dbReference type="AlphaFoldDB" id="A0A0C3D8S5"/>
<feature type="domain" description="Heterokaryon incompatibility" evidence="2">
    <location>
        <begin position="245"/>
        <end position="391"/>
    </location>
</feature>
<keyword evidence="4" id="KW-1185">Reference proteome</keyword>
<dbReference type="InterPro" id="IPR010730">
    <property type="entry name" value="HET"/>
</dbReference>
<dbReference type="OrthoDB" id="5125733at2759"/>
<evidence type="ECO:0000259" key="2">
    <source>
        <dbReference type="Pfam" id="PF06985"/>
    </source>
</evidence>
<dbReference type="InParanoid" id="A0A0C3D8S5"/>
<dbReference type="PANTHER" id="PTHR33112">
    <property type="entry name" value="DOMAIN PROTEIN, PUTATIVE-RELATED"/>
    <property type="match status" value="1"/>
</dbReference>
<evidence type="ECO:0000313" key="3">
    <source>
        <dbReference type="EMBL" id="KIM98327.1"/>
    </source>
</evidence>
<accession>A0A0C3D8S5</accession>
<dbReference type="Pfam" id="PF06985">
    <property type="entry name" value="HET"/>
    <property type="match status" value="1"/>
</dbReference>
<name>A0A0C3D8S5_OIDMZ</name>
<organism evidence="3 4">
    <name type="scientific">Oidiodendron maius (strain Zn)</name>
    <dbReference type="NCBI Taxonomy" id="913774"/>
    <lineage>
        <taxon>Eukaryota</taxon>
        <taxon>Fungi</taxon>
        <taxon>Dikarya</taxon>
        <taxon>Ascomycota</taxon>
        <taxon>Pezizomycotina</taxon>
        <taxon>Leotiomycetes</taxon>
        <taxon>Leotiomycetes incertae sedis</taxon>
        <taxon>Myxotrichaceae</taxon>
        <taxon>Oidiodendron</taxon>
    </lineage>
</organism>
<dbReference type="PANTHER" id="PTHR33112:SF16">
    <property type="entry name" value="HETEROKARYON INCOMPATIBILITY DOMAIN-CONTAINING PROTEIN"/>
    <property type="match status" value="1"/>
</dbReference>
<protein>
    <recommendedName>
        <fullName evidence="2">Heterokaryon incompatibility domain-containing protein</fullName>
    </recommendedName>
</protein>
<dbReference type="EMBL" id="KN832880">
    <property type="protein sequence ID" value="KIM98327.1"/>
    <property type="molecule type" value="Genomic_DNA"/>
</dbReference>
<evidence type="ECO:0000256" key="1">
    <source>
        <dbReference type="SAM" id="MobiDB-lite"/>
    </source>
</evidence>
<gene>
    <name evidence="3" type="ORF">OIDMADRAFT_181761</name>
</gene>
<evidence type="ECO:0000313" key="4">
    <source>
        <dbReference type="Proteomes" id="UP000054321"/>
    </source>
</evidence>
<feature type="region of interest" description="Disordered" evidence="1">
    <location>
        <begin position="670"/>
        <end position="689"/>
    </location>
</feature>
<reference evidence="3 4" key="1">
    <citation type="submission" date="2014-04" db="EMBL/GenBank/DDBJ databases">
        <authorList>
            <consortium name="DOE Joint Genome Institute"/>
            <person name="Kuo A."/>
            <person name="Martino E."/>
            <person name="Perotto S."/>
            <person name="Kohler A."/>
            <person name="Nagy L.G."/>
            <person name="Floudas D."/>
            <person name="Copeland A."/>
            <person name="Barry K.W."/>
            <person name="Cichocki N."/>
            <person name="Veneault-Fourrey C."/>
            <person name="LaButti K."/>
            <person name="Lindquist E.A."/>
            <person name="Lipzen A."/>
            <person name="Lundell T."/>
            <person name="Morin E."/>
            <person name="Murat C."/>
            <person name="Sun H."/>
            <person name="Tunlid A."/>
            <person name="Henrissat B."/>
            <person name="Grigoriev I.V."/>
            <person name="Hibbett D.S."/>
            <person name="Martin F."/>
            <person name="Nordberg H.P."/>
            <person name="Cantor M.N."/>
            <person name="Hua S.X."/>
        </authorList>
    </citation>
    <scope>NUCLEOTIDE SEQUENCE [LARGE SCALE GENOMIC DNA]</scope>
    <source>
        <strain evidence="3 4">Zn</strain>
    </source>
</reference>
<proteinExistence type="predicted"/>
<dbReference type="STRING" id="913774.A0A0C3D8S5"/>
<sequence>MAPVVLHPHSCKYCEKIAFDREHRTPHRLDYESPSDRHEAKALFDFTLVDLVKASGNGCRLCSWILDEECITLENVSTNSSQIADARLRKAMEQAAMWIPTMFPSCPEQTMRRLVTERPEDFENMCLFLGSQDDADILRVEFFGLWDRANKRIAFRTRRGFRVQASEGNPAAAYITTRPIDNEPGSLETAAKISLWRDSCLKEHNDSCPTLSSAFVPKRLIKVQDSNGSDCLRLCETQHLAHSPYIPLSYCWGKDQAITLTTATVSAWMESIPYVQLPRTLQDAITICRNLKVPFLWVDALCIIQDDDRDRSQQIAQMPQIYRNGYITIAAASASDASKGFLHKRYSPNLETLAFTLPYVCPNSERGDITIFSLDRDSDSNPLDTRAWTLQDHLLSPRMLEFSENQVRWLCRGSLDKPGWTNGWVMMIERDFSMKNILPREIGIVSLKAYTHRKLTRPTDRILALSGLAKEYSAALDDEYLAGMWRKSLLTELLWYVRGTTYPAPTSFQGPSWSWTSVNGVIDFKGQYGSENGTEDQARAKVLECELMLVEDSAPFGAVEENLSSLTLEARLLPALLLPPQASKSYNKAEENQVAVMKMSEDSKMQQVKVNIDTSDLRTRMPEVFPGTMEVVLLELHSVFMGSQWRIKGLVLRSETISHLQKEAMKRRLAAKEKKDRGEAVDDEVDPQSRPSKIQTAALRYQFRRYLGAEVDRWSTEQVWDYARTQSGDLLRMQTKENRQRSEPEEQVFYRVGMFDYTSNFWDQAAYDSRARRECDWFKYCVPRVVKIL</sequence>
<reference evidence="4" key="2">
    <citation type="submission" date="2015-01" db="EMBL/GenBank/DDBJ databases">
        <title>Evolutionary Origins and Diversification of the Mycorrhizal Mutualists.</title>
        <authorList>
            <consortium name="DOE Joint Genome Institute"/>
            <consortium name="Mycorrhizal Genomics Consortium"/>
            <person name="Kohler A."/>
            <person name="Kuo A."/>
            <person name="Nagy L.G."/>
            <person name="Floudas D."/>
            <person name="Copeland A."/>
            <person name="Barry K.W."/>
            <person name="Cichocki N."/>
            <person name="Veneault-Fourrey C."/>
            <person name="LaButti K."/>
            <person name="Lindquist E.A."/>
            <person name="Lipzen A."/>
            <person name="Lundell T."/>
            <person name="Morin E."/>
            <person name="Murat C."/>
            <person name="Riley R."/>
            <person name="Ohm R."/>
            <person name="Sun H."/>
            <person name="Tunlid A."/>
            <person name="Henrissat B."/>
            <person name="Grigoriev I.V."/>
            <person name="Hibbett D.S."/>
            <person name="Martin F."/>
        </authorList>
    </citation>
    <scope>NUCLEOTIDE SEQUENCE [LARGE SCALE GENOMIC DNA]</scope>
    <source>
        <strain evidence="4">Zn</strain>
    </source>
</reference>